<gene>
    <name evidence="2" type="ORF">Y1Q_0020134</name>
</gene>
<comment type="caution">
    <text evidence="2">The sequence shown here is derived from an EMBL/GenBank/DDBJ whole genome shotgun (WGS) entry which is preliminary data.</text>
</comment>
<organism evidence="2 3">
    <name type="scientific">Alligator mississippiensis</name>
    <name type="common">American alligator</name>
    <dbReference type="NCBI Taxonomy" id="8496"/>
    <lineage>
        <taxon>Eukaryota</taxon>
        <taxon>Metazoa</taxon>
        <taxon>Chordata</taxon>
        <taxon>Craniata</taxon>
        <taxon>Vertebrata</taxon>
        <taxon>Euteleostomi</taxon>
        <taxon>Archelosauria</taxon>
        <taxon>Archosauria</taxon>
        <taxon>Crocodylia</taxon>
        <taxon>Alligatoridae</taxon>
        <taxon>Alligatorinae</taxon>
        <taxon>Alligator</taxon>
    </lineage>
</organism>
<keyword evidence="1" id="KW-0812">Transmembrane</keyword>
<keyword evidence="1" id="KW-0472">Membrane</keyword>
<keyword evidence="1" id="KW-1133">Transmembrane helix</keyword>
<dbReference type="EMBL" id="AKHW03007000">
    <property type="protein sequence ID" value="KYO17548.1"/>
    <property type="molecule type" value="Genomic_DNA"/>
</dbReference>
<name>A0A151LZ79_ALLMI</name>
<reference evidence="2 3" key="1">
    <citation type="journal article" date="2012" name="Genome Biol.">
        <title>Sequencing three crocodilian genomes to illuminate the evolution of archosaurs and amniotes.</title>
        <authorList>
            <person name="St John J.A."/>
            <person name="Braun E.L."/>
            <person name="Isberg S.R."/>
            <person name="Miles L.G."/>
            <person name="Chong A.Y."/>
            <person name="Gongora J."/>
            <person name="Dalzell P."/>
            <person name="Moran C."/>
            <person name="Bed'hom B."/>
            <person name="Abzhanov A."/>
            <person name="Burgess S.C."/>
            <person name="Cooksey A.M."/>
            <person name="Castoe T.A."/>
            <person name="Crawford N.G."/>
            <person name="Densmore L.D."/>
            <person name="Drew J.C."/>
            <person name="Edwards S.V."/>
            <person name="Faircloth B.C."/>
            <person name="Fujita M.K."/>
            <person name="Greenwold M.J."/>
            <person name="Hoffmann F.G."/>
            <person name="Howard J.M."/>
            <person name="Iguchi T."/>
            <person name="Janes D.E."/>
            <person name="Khan S.Y."/>
            <person name="Kohno S."/>
            <person name="de Koning A.J."/>
            <person name="Lance S.L."/>
            <person name="McCarthy F.M."/>
            <person name="McCormack J.E."/>
            <person name="Merchant M.E."/>
            <person name="Peterson D.G."/>
            <person name="Pollock D.D."/>
            <person name="Pourmand N."/>
            <person name="Raney B.J."/>
            <person name="Roessler K.A."/>
            <person name="Sanford J.R."/>
            <person name="Sawyer R.H."/>
            <person name="Schmidt C.J."/>
            <person name="Triplett E.W."/>
            <person name="Tuberville T.D."/>
            <person name="Venegas-Anaya M."/>
            <person name="Howard J.T."/>
            <person name="Jarvis E.D."/>
            <person name="Guillette L.J.Jr."/>
            <person name="Glenn T.C."/>
            <person name="Green R.E."/>
            <person name="Ray D.A."/>
        </authorList>
    </citation>
    <scope>NUCLEOTIDE SEQUENCE [LARGE SCALE GENOMIC DNA]</scope>
    <source>
        <strain evidence="2">KSC_2009_1</strain>
    </source>
</reference>
<evidence type="ECO:0000313" key="3">
    <source>
        <dbReference type="Proteomes" id="UP000050525"/>
    </source>
</evidence>
<dbReference type="AlphaFoldDB" id="A0A151LZ79"/>
<sequence>MGASTTVGVPFVVVLTCSYWLGALCLSACIWETGLGGRPNMLNLKSWKSLDPHFTYTQQYTLVLKVLAKLGLSTG</sequence>
<dbReference type="Proteomes" id="UP000050525">
    <property type="component" value="Unassembled WGS sequence"/>
</dbReference>
<proteinExistence type="predicted"/>
<keyword evidence="3" id="KW-1185">Reference proteome</keyword>
<evidence type="ECO:0000313" key="2">
    <source>
        <dbReference type="EMBL" id="KYO17548.1"/>
    </source>
</evidence>
<accession>A0A151LZ79</accession>
<feature type="transmembrane region" description="Helical" evidence="1">
    <location>
        <begin position="12"/>
        <end position="31"/>
    </location>
</feature>
<protein>
    <submittedName>
        <fullName evidence="2">Uncharacterized protein</fullName>
    </submittedName>
</protein>
<evidence type="ECO:0000256" key="1">
    <source>
        <dbReference type="SAM" id="Phobius"/>
    </source>
</evidence>